<name>A0A833VBC2_9POAL</name>
<feature type="region of interest" description="Disordered" evidence="3">
    <location>
        <begin position="50"/>
        <end position="78"/>
    </location>
</feature>
<organism evidence="6 7">
    <name type="scientific">Carex littledalei</name>
    <dbReference type="NCBI Taxonomy" id="544730"/>
    <lineage>
        <taxon>Eukaryota</taxon>
        <taxon>Viridiplantae</taxon>
        <taxon>Streptophyta</taxon>
        <taxon>Embryophyta</taxon>
        <taxon>Tracheophyta</taxon>
        <taxon>Spermatophyta</taxon>
        <taxon>Magnoliopsida</taxon>
        <taxon>Liliopsida</taxon>
        <taxon>Poales</taxon>
        <taxon>Cyperaceae</taxon>
        <taxon>Cyperoideae</taxon>
        <taxon>Cariceae</taxon>
        <taxon>Carex</taxon>
        <taxon>Carex subgen. Euthyceras</taxon>
    </lineage>
</organism>
<dbReference type="InterPro" id="IPR035984">
    <property type="entry name" value="Acyl-CoA-binding_sf"/>
</dbReference>
<evidence type="ECO:0000256" key="3">
    <source>
        <dbReference type="SAM" id="MobiDB-lite"/>
    </source>
</evidence>
<gene>
    <name evidence="6" type="ORF">FCM35_KLT01823</name>
</gene>
<dbReference type="EMBL" id="SWLB01000011">
    <property type="protein sequence ID" value="KAF3332246.1"/>
    <property type="molecule type" value="Genomic_DNA"/>
</dbReference>
<sequence length="253" mass="28207">MDFFNELYLSAVISIILAFLLGKFGSADNRRRINSPMASSRDSSIHVAVEPNPTSYPVKDGEEEIEQEEEEEKAENEVEIERFGGLEEEGWEGVERSGIEGLFSEAVKFTGGDVGKEKVGKLAREMQLRLHGLYKVATEGPCYQPQPMAIKLTSRSRWNAWQKLGDMNPTVAMERYVTLLQECIPDWNEGISKVDTTDSDSNSFLAERSSANSSPPNIDQVAAEQTVSKQGLTPTVVLNLLCPTRMAFLTFYI</sequence>
<proteinExistence type="inferred from homology"/>
<feature type="domain" description="ACB" evidence="5">
    <location>
        <begin position="99"/>
        <end position="189"/>
    </location>
</feature>
<feature type="transmembrane region" description="Helical" evidence="4">
    <location>
        <begin position="6"/>
        <end position="25"/>
    </location>
</feature>
<dbReference type="OrthoDB" id="71307at2759"/>
<comment type="caution">
    <text evidence="6">The sequence shown here is derived from an EMBL/GenBank/DDBJ whole genome shotgun (WGS) entry which is preliminary data.</text>
</comment>
<evidence type="ECO:0000313" key="6">
    <source>
        <dbReference type="EMBL" id="KAF3332246.1"/>
    </source>
</evidence>
<dbReference type="SUPFAM" id="SSF47027">
    <property type="entry name" value="Acyl-CoA binding protein"/>
    <property type="match status" value="1"/>
</dbReference>
<keyword evidence="2" id="KW-0446">Lipid-binding</keyword>
<dbReference type="AlphaFoldDB" id="A0A833VBC2"/>
<dbReference type="Pfam" id="PF00887">
    <property type="entry name" value="ACBP"/>
    <property type="match status" value="1"/>
</dbReference>
<dbReference type="PANTHER" id="PTHR23310:SF105">
    <property type="entry name" value="ACYL-COA-BINDING DOMAIN-CONTAINING PROTEIN 5"/>
    <property type="match status" value="1"/>
</dbReference>
<dbReference type="PROSITE" id="PS51228">
    <property type="entry name" value="ACB_2"/>
    <property type="match status" value="1"/>
</dbReference>
<keyword evidence="4" id="KW-0812">Transmembrane</keyword>
<keyword evidence="4" id="KW-0472">Membrane</keyword>
<evidence type="ECO:0000256" key="2">
    <source>
        <dbReference type="ARBA" id="ARBA00023121"/>
    </source>
</evidence>
<dbReference type="GO" id="GO:0006631">
    <property type="term" value="P:fatty acid metabolic process"/>
    <property type="evidence" value="ECO:0007669"/>
    <property type="project" value="TreeGrafter"/>
</dbReference>
<dbReference type="GO" id="GO:0000062">
    <property type="term" value="F:fatty-acyl-CoA binding"/>
    <property type="evidence" value="ECO:0007669"/>
    <property type="project" value="InterPro"/>
</dbReference>
<evidence type="ECO:0000313" key="7">
    <source>
        <dbReference type="Proteomes" id="UP000623129"/>
    </source>
</evidence>
<keyword evidence="4" id="KW-1133">Transmembrane helix</keyword>
<accession>A0A833VBC2</accession>
<dbReference type="InterPro" id="IPR000582">
    <property type="entry name" value="Acyl-CoA-binding_protein"/>
</dbReference>
<evidence type="ECO:0000256" key="1">
    <source>
        <dbReference type="ARBA" id="ARBA00005567"/>
    </source>
</evidence>
<dbReference type="InterPro" id="IPR014352">
    <property type="entry name" value="FERM/acyl-CoA-bd_prot_sf"/>
</dbReference>
<reference evidence="6" key="1">
    <citation type="submission" date="2020-01" db="EMBL/GenBank/DDBJ databases">
        <title>Genome sequence of Kobresia littledalei, the first chromosome-level genome in the family Cyperaceae.</title>
        <authorList>
            <person name="Qu G."/>
        </authorList>
    </citation>
    <scope>NUCLEOTIDE SEQUENCE</scope>
    <source>
        <strain evidence="6">C.B.Clarke</strain>
        <tissue evidence="6">Leaf</tissue>
    </source>
</reference>
<dbReference type="PANTHER" id="PTHR23310">
    <property type="entry name" value="ACYL-COA-BINDING PROTEIN, ACBP"/>
    <property type="match status" value="1"/>
</dbReference>
<evidence type="ECO:0000259" key="5">
    <source>
        <dbReference type="PROSITE" id="PS51228"/>
    </source>
</evidence>
<feature type="compositionally biased region" description="Polar residues" evidence="3">
    <location>
        <begin position="199"/>
        <end position="219"/>
    </location>
</feature>
<protein>
    <submittedName>
        <fullName evidence="6">Acyl-CoA-binding domain-containing protein 3-like protein</fullName>
    </submittedName>
</protein>
<dbReference type="Gene3D" id="1.20.80.10">
    <property type="match status" value="1"/>
</dbReference>
<comment type="similarity">
    <text evidence="1">Belongs to the ACBP family.</text>
</comment>
<feature type="region of interest" description="Disordered" evidence="3">
    <location>
        <begin position="194"/>
        <end position="219"/>
    </location>
</feature>
<feature type="compositionally biased region" description="Acidic residues" evidence="3">
    <location>
        <begin position="61"/>
        <end position="74"/>
    </location>
</feature>
<dbReference type="Proteomes" id="UP000623129">
    <property type="component" value="Unassembled WGS sequence"/>
</dbReference>
<evidence type="ECO:0000256" key="4">
    <source>
        <dbReference type="SAM" id="Phobius"/>
    </source>
</evidence>
<keyword evidence="7" id="KW-1185">Reference proteome</keyword>